<comment type="function">
    <text evidence="6">Catalyzes the removal of dipeptides from the N-terminus of oligopeptides.</text>
</comment>
<dbReference type="RefSeq" id="WP_133587344.1">
    <property type="nucleotide sequence ID" value="NZ_CP037953.1"/>
</dbReference>
<keyword evidence="8" id="KW-1185">Reference proteome</keyword>
<organism evidence="7 8">
    <name type="scientific">Permianibacter aggregans</name>
    <dbReference type="NCBI Taxonomy" id="1510150"/>
    <lineage>
        <taxon>Bacteria</taxon>
        <taxon>Pseudomonadati</taxon>
        <taxon>Pseudomonadota</taxon>
        <taxon>Gammaproteobacteria</taxon>
        <taxon>Pseudomonadales</taxon>
        <taxon>Pseudomonadaceae</taxon>
        <taxon>Permianibacter</taxon>
    </lineage>
</organism>
<dbReference type="SUPFAM" id="SSF50494">
    <property type="entry name" value="Trypsin-like serine proteases"/>
    <property type="match status" value="1"/>
</dbReference>
<dbReference type="InterPro" id="IPR019500">
    <property type="entry name" value="Pep_S46"/>
</dbReference>
<comment type="similarity">
    <text evidence="1 6">Belongs to the peptidase S46 family.</text>
</comment>
<evidence type="ECO:0000313" key="7">
    <source>
        <dbReference type="EMBL" id="TDQ51393.1"/>
    </source>
</evidence>
<protein>
    <recommendedName>
        <fullName evidence="6">Dipeptidyl-peptidase</fullName>
        <ecNumber evidence="6">3.4.14.-</ecNumber>
    </recommendedName>
</protein>
<evidence type="ECO:0000256" key="6">
    <source>
        <dbReference type="RuleBase" id="RU366067"/>
    </source>
</evidence>
<dbReference type="GO" id="GO:0070009">
    <property type="term" value="F:serine-type aminopeptidase activity"/>
    <property type="evidence" value="ECO:0007669"/>
    <property type="project" value="UniProtKB-UniRule"/>
</dbReference>
<dbReference type="OrthoDB" id="9805367at2"/>
<dbReference type="PANTHER" id="PTHR38469">
    <property type="entry name" value="PERIPLASMIC PEPTIDASE SUBFAMILY S1B"/>
    <property type="match status" value="1"/>
</dbReference>
<feature type="signal peptide" evidence="6">
    <location>
        <begin position="1"/>
        <end position="17"/>
    </location>
</feature>
<keyword evidence="5 6" id="KW-0378">Hydrolase</keyword>
<gene>
    <name evidence="7" type="ORF">EV696_101369</name>
</gene>
<dbReference type="EMBL" id="SNYM01000001">
    <property type="protein sequence ID" value="TDQ51393.1"/>
    <property type="molecule type" value="Genomic_DNA"/>
</dbReference>
<keyword evidence="4 6" id="KW-0732">Signal</keyword>
<proteinExistence type="inferred from homology"/>
<dbReference type="EC" id="3.4.14.-" evidence="6"/>
<evidence type="ECO:0000256" key="4">
    <source>
        <dbReference type="ARBA" id="ARBA00022729"/>
    </source>
</evidence>
<evidence type="ECO:0000256" key="3">
    <source>
        <dbReference type="ARBA" id="ARBA00022670"/>
    </source>
</evidence>
<sequence>MKKTLLLTAMLSTPLFAAEGMWMPQQLPEIAPQLKAAGLELDPANLTKLTEFPMGAIVSLGGCSASFVSPQGLVVSNHHCVYGSIQYNSTAEKNLIKEGFLAKTFEEELPAAPGSRIYVTVEVSNVTDKVIDSKTAKLNGKKRVDAMEANEKALVAECEKDEGHRCNVYSFYGGQEFHLIKQMEIRDVRLVHAPADGVGKFGGDTDNWMWPRHTGDYGFYRAYVGKDGKPADFSKDNVPYQPKHILKLAKEGVKEGDFVMIAGYPGRTNRHRLPSEIEYTFNYSYPAFVKASGEALEIIDRETKERKDAAIKYASTIASINNYYKNRQGMIDSYKNSDMLARKQALLADLKKWVNADKARKKQFAKAIDQTEKLIAERDAIARKEFLLGYASPRMLRSAQQLYRLANEKTKDDMARKSGFQERDVPRIKQGLESITRRYDQQVDMALTAHFMSQYLAMPAKDRDAAFDKAFGLKDNMSETDLLVLLKPIYEGSKLEDLDTRLGWMDKDVAAFKASDDQFIKLAVALYDRDMKKEQRDEEMGGKIQQAYAEYMDALKTYLNSKGQAVYPDANSTLRITYGKVIGREAGLPDGTAWTAFTTLRGITAKHTGEGEFDAPDAQIAAIKAKQYDKYYEAFVDSVPVNFLATLDITGGNSGSATLNSKAELVGLAFDGTLDSIISDWDFDVAKTRSIQVDLRYMLWQMKVVDKADNLLKEMNAL</sequence>
<accession>A0A4R6UZE5</accession>
<name>A0A4R6UZE5_9GAMM</name>
<evidence type="ECO:0000313" key="8">
    <source>
        <dbReference type="Proteomes" id="UP000295375"/>
    </source>
</evidence>
<dbReference type="InterPro" id="IPR009003">
    <property type="entry name" value="Peptidase_S1_PA"/>
</dbReference>
<evidence type="ECO:0000256" key="5">
    <source>
        <dbReference type="ARBA" id="ARBA00022801"/>
    </source>
</evidence>
<keyword evidence="2 6" id="KW-0031">Aminopeptidase</keyword>
<dbReference type="AlphaFoldDB" id="A0A4R6UZE5"/>
<dbReference type="GO" id="GO:0006508">
    <property type="term" value="P:proteolysis"/>
    <property type="evidence" value="ECO:0007669"/>
    <property type="project" value="UniProtKB-KW"/>
</dbReference>
<dbReference type="PANTHER" id="PTHR38469:SF1">
    <property type="entry name" value="PERIPLASMIC PEPTIDASE SUBFAMILY S1B"/>
    <property type="match status" value="1"/>
</dbReference>
<keyword evidence="6" id="KW-0720">Serine protease</keyword>
<feature type="chain" id="PRO_5023160334" description="Dipeptidyl-peptidase" evidence="6">
    <location>
        <begin position="18"/>
        <end position="718"/>
    </location>
</feature>
<dbReference type="Pfam" id="PF10459">
    <property type="entry name" value="Peptidase_S46"/>
    <property type="match status" value="1"/>
</dbReference>
<dbReference type="GO" id="GO:0043171">
    <property type="term" value="P:peptide catabolic process"/>
    <property type="evidence" value="ECO:0007669"/>
    <property type="project" value="UniProtKB-UniRule"/>
</dbReference>
<dbReference type="GO" id="GO:0008239">
    <property type="term" value="F:dipeptidyl-peptidase activity"/>
    <property type="evidence" value="ECO:0007669"/>
    <property type="project" value="UniProtKB-UniRule"/>
</dbReference>
<evidence type="ECO:0000256" key="1">
    <source>
        <dbReference type="ARBA" id="ARBA00010491"/>
    </source>
</evidence>
<dbReference type="Proteomes" id="UP000295375">
    <property type="component" value="Unassembled WGS sequence"/>
</dbReference>
<comment type="caution">
    <text evidence="7">The sequence shown here is derived from an EMBL/GenBank/DDBJ whole genome shotgun (WGS) entry which is preliminary data.</text>
</comment>
<evidence type="ECO:0000256" key="2">
    <source>
        <dbReference type="ARBA" id="ARBA00022438"/>
    </source>
</evidence>
<keyword evidence="3 6" id="KW-0645">Protease</keyword>
<reference evidence="7 8" key="1">
    <citation type="submission" date="2019-03" db="EMBL/GenBank/DDBJ databases">
        <title>Genomic Encyclopedia of Type Strains, Phase IV (KMG-IV): sequencing the most valuable type-strain genomes for metagenomic binning, comparative biology and taxonomic classification.</title>
        <authorList>
            <person name="Goeker M."/>
        </authorList>
    </citation>
    <scope>NUCLEOTIDE SEQUENCE [LARGE SCALE GENOMIC DNA]</scope>
    <source>
        <strain evidence="7 8">DSM 103792</strain>
    </source>
</reference>